<reference evidence="1" key="1">
    <citation type="submission" date="2014-11" db="EMBL/GenBank/DDBJ databases">
        <authorList>
            <person name="Amaro Gonzalez C."/>
        </authorList>
    </citation>
    <scope>NUCLEOTIDE SEQUENCE</scope>
</reference>
<accession>A0A0E9VEY5</accession>
<dbReference type="EMBL" id="GBXM01031878">
    <property type="protein sequence ID" value="JAH76699.1"/>
    <property type="molecule type" value="Transcribed_RNA"/>
</dbReference>
<evidence type="ECO:0000313" key="1">
    <source>
        <dbReference type="EMBL" id="JAH76699.1"/>
    </source>
</evidence>
<organism evidence="1">
    <name type="scientific">Anguilla anguilla</name>
    <name type="common">European freshwater eel</name>
    <name type="synonym">Muraena anguilla</name>
    <dbReference type="NCBI Taxonomy" id="7936"/>
    <lineage>
        <taxon>Eukaryota</taxon>
        <taxon>Metazoa</taxon>
        <taxon>Chordata</taxon>
        <taxon>Craniata</taxon>
        <taxon>Vertebrata</taxon>
        <taxon>Euteleostomi</taxon>
        <taxon>Actinopterygii</taxon>
        <taxon>Neopterygii</taxon>
        <taxon>Teleostei</taxon>
        <taxon>Anguilliformes</taxon>
        <taxon>Anguillidae</taxon>
        <taxon>Anguilla</taxon>
    </lineage>
</organism>
<name>A0A0E9VEY5_ANGAN</name>
<reference evidence="1" key="2">
    <citation type="journal article" date="2015" name="Fish Shellfish Immunol.">
        <title>Early steps in the European eel (Anguilla anguilla)-Vibrio vulnificus interaction in the gills: Role of the RtxA13 toxin.</title>
        <authorList>
            <person name="Callol A."/>
            <person name="Pajuelo D."/>
            <person name="Ebbesson L."/>
            <person name="Teles M."/>
            <person name="MacKenzie S."/>
            <person name="Amaro C."/>
        </authorList>
    </citation>
    <scope>NUCLEOTIDE SEQUENCE</scope>
</reference>
<proteinExistence type="predicted"/>
<sequence>MDESFFNTNILHPLAMITYHSLAI</sequence>
<dbReference type="AlphaFoldDB" id="A0A0E9VEY5"/>
<protein>
    <submittedName>
        <fullName evidence="1">Uncharacterized protein</fullName>
    </submittedName>
</protein>